<name>A0ACA9KEX4_9GLOM</name>
<comment type="caution">
    <text evidence="1">The sequence shown here is derived from an EMBL/GenBank/DDBJ whole genome shotgun (WGS) entry which is preliminary data.</text>
</comment>
<accession>A0ACA9KEX4</accession>
<proteinExistence type="predicted"/>
<sequence>MSNIYKFIIIVASLPIHDKIEQELKEQNTGIVKIKFPVKELDDLNVREKIHNTFNTERIGFDLFIKWRKRNDSCKPQTICVVENRDFRPDIALPTGLNLFHDNPNPGINTTNATSQSMCPTSILYVCHWDSNNNKIWYQIDWNHYITLRCGLTIDFNVILIELV</sequence>
<protein>
    <submittedName>
        <fullName evidence="1">7846_t:CDS:1</fullName>
    </submittedName>
</protein>
<organism evidence="1 2">
    <name type="scientific">Racocetra persica</name>
    <dbReference type="NCBI Taxonomy" id="160502"/>
    <lineage>
        <taxon>Eukaryota</taxon>
        <taxon>Fungi</taxon>
        <taxon>Fungi incertae sedis</taxon>
        <taxon>Mucoromycota</taxon>
        <taxon>Glomeromycotina</taxon>
        <taxon>Glomeromycetes</taxon>
        <taxon>Diversisporales</taxon>
        <taxon>Gigasporaceae</taxon>
        <taxon>Racocetra</taxon>
    </lineage>
</organism>
<evidence type="ECO:0000313" key="2">
    <source>
        <dbReference type="Proteomes" id="UP000789920"/>
    </source>
</evidence>
<reference evidence="1" key="1">
    <citation type="submission" date="2021-06" db="EMBL/GenBank/DDBJ databases">
        <authorList>
            <person name="Kallberg Y."/>
            <person name="Tangrot J."/>
            <person name="Rosling A."/>
        </authorList>
    </citation>
    <scope>NUCLEOTIDE SEQUENCE</scope>
    <source>
        <strain evidence="1">MA461A</strain>
    </source>
</reference>
<dbReference type="Proteomes" id="UP000789920">
    <property type="component" value="Unassembled WGS sequence"/>
</dbReference>
<gene>
    <name evidence="1" type="ORF">RPERSI_LOCUS445</name>
</gene>
<keyword evidence="2" id="KW-1185">Reference proteome</keyword>
<evidence type="ECO:0000313" key="1">
    <source>
        <dbReference type="EMBL" id="CAG8467920.1"/>
    </source>
</evidence>
<dbReference type="EMBL" id="CAJVQC010000355">
    <property type="protein sequence ID" value="CAG8467920.1"/>
    <property type="molecule type" value="Genomic_DNA"/>
</dbReference>